<proteinExistence type="inferred from homology"/>
<dbReference type="InterPro" id="IPR000711">
    <property type="entry name" value="ATPase_OSCP/dsu"/>
</dbReference>
<keyword evidence="6 8" id="KW-0139">CF(1)</keyword>
<evidence type="ECO:0000256" key="4">
    <source>
        <dbReference type="ARBA" id="ARBA00023065"/>
    </source>
</evidence>
<dbReference type="PRINTS" id="PR00125">
    <property type="entry name" value="ATPASEDELTA"/>
</dbReference>
<evidence type="ECO:0000256" key="6">
    <source>
        <dbReference type="ARBA" id="ARBA00023196"/>
    </source>
</evidence>
<evidence type="ECO:0000256" key="3">
    <source>
        <dbReference type="ARBA" id="ARBA00022781"/>
    </source>
</evidence>
<dbReference type="GO" id="GO:0005886">
    <property type="term" value="C:plasma membrane"/>
    <property type="evidence" value="ECO:0007669"/>
    <property type="project" value="UniProtKB-SubCell"/>
</dbReference>
<comment type="subcellular location">
    <subcellularLocation>
        <location evidence="8">Cell membrane</location>
        <topology evidence="8">Peripheral membrane protein</topology>
    </subcellularLocation>
    <subcellularLocation>
        <location evidence="1">Membrane</location>
    </subcellularLocation>
</comment>
<dbReference type="GO" id="GO:0046933">
    <property type="term" value="F:proton-transporting ATP synthase activity, rotational mechanism"/>
    <property type="evidence" value="ECO:0007669"/>
    <property type="project" value="UniProtKB-UniRule"/>
</dbReference>
<dbReference type="PANTHER" id="PTHR11910">
    <property type="entry name" value="ATP SYNTHASE DELTA CHAIN"/>
    <property type="match status" value="1"/>
</dbReference>
<dbReference type="HAMAP" id="MF_01416">
    <property type="entry name" value="ATP_synth_delta_bact"/>
    <property type="match status" value="1"/>
</dbReference>
<evidence type="ECO:0000256" key="1">
    <source>
        <dbReference type="ARBA" id="ARBA00004370"/>
    </source>
</evidence>
<dbReference type="Pfam" id="PF00213">
    <property type="entry name" value="OSCP"/>
    <property type="match status" value="1"/>
</dbReference>
<evidence type="ECO:0000256" key="8">
    <source>
        <dbReference type="HAMAP-Rule" id="MF_01416"/>
    </source>
</evidence>
<evidence type="ECO:0000313" key="10">
    <source>
        <dbReference type="Proteomes" id="UP001157161"/>
    </source>
</evidence>
<dbReference type="InterPro" id="IPR020781">
    <property type="entry name" value="ATPase_OSCP/d_CS"/>
</dbReference>
<keyword evidence="7 8" id="KW-0066">ATP synthesis</keyword>
<dbReference type="Proteomes" id="UP001157161">
    <property type="component" value="Unassembled WGS sequence"/>
</dbReference>
<keyword evidence="8" id="KW-1003">Cell membrane</keyword>
<dbReference type="EMBL" id="BSUM01000001">
    <property type="protein sequence ID" value="GMA30695.1"/>
    <property type="molecule type" value="Genomic_DNA"/>
</dbReference>
<reference evidence="9" key="2">
    <citation type="submission" date="2023-02" db="EMBL/GenBank/DDBJ databases">
        <authorList>
            <person name="Sun Q."/>
            <person name="Mori K."/>
        </authorList>
    </citation>
    <scope>NUCLEOTIDE SEQUENCE</scope>
    <source>
        <strain evidence="9">NBRC 112290</strain>
    </source>
</reference>
<evidence type="ECO:0000256" key="7">
    <source>
        <dbReference type="ARBA" id="ARBA00023310"/>
    </source>
</evidence>
<gene>
    <name evidence="8 9" type="primary">atpH</name>
    <name evidence="9" type="ORF">GCM10025875_06870</name>
</gene>
<comment type="caution">
    <text evidence="9">The sequence shown here is derived from an EMBL/GenBank/DDBJ whole genome shotgun (WGS) entry which is preliminary data.</text>
</comment>
<accession>A0AA37USP7</accession>
<keyword evidence="2 8" id="KW-0813">Transport</keyword>
<dbReference type="NCBIfam" id="NF009967">
    <property type="entry name" value="PRK13430.1"/>
    <property type="match status" value="1"/>
</dbReference>
<evidence type="ECO:0000256" key="5">
    <source>
        <dbReference type="ARBA" id="ARBA00023136"/>
    </source>
</evidence>
<keyword evidence="3 8" id="KW-0375">Hydrogen ion transport</keyword>
<organism evidence="9 10">
    <name type="scientific">Litorihabitans aurantiacus</name>
    <dbReference type="NCBI Taxonomy" id="1930061"/>
    <lineage>
        <taxon>Bacteria</taxon>
        <taxon>Bacillati</taxon>
        <taxon>Actinomycetota</taxon>
        <taxon>Actinomycetes</taxon>
        <taxon>Micrococcales</taxon>
        <taxon>Beutenbergiaceae</taxon>
        <taxon>Litorihabitans</taxon>
    </lineage>
</organism>
<name>A0AA37USP7_9MICO</name>
<evidence type="ECO:0000313" key="9">
    <source>
        <dbReference type="EMBL" id="GMA30695.1"/>
    </source>
</evidence>
<keyword evidence="4 8" id="KW-0406">Ion transport</keyword>
<dbReference type="RefSeq" id="WP_284249405.1">
    <property type="nucleotide sequence ID" value="NZ_BSUM01000001.1"/>
</dbReference>
<dbReference type="AlphaFoldDB" id="A0AA37USP7"/>
<sequence length="271" mass="28941">MRATSEASLSAADERFTPILDAAGEGARELGEQIFSVVDALDGSVSLRRALTDPTRSGDSKAQLATGLLRGKVHDDVVDLVAGLARSRWSADADLPEALEELGTTAVLVAAEARGDLLRVEEDLFRLGRILAGERDLRVALASTDATREQRVALSDRLLEGQIAPESQVLVRRTVGALRQRTVTTRLARIAELASARRQRVVASVLAATPLTSAQVERLTATLSRIYDTEVHVNVALDPSIVGGLRIQVGAEVVDATVLSKLAEARRRIAG</sequence>
<dbReference type="PROSITE" id="PS00389">
    <property type="entry name" value="ATPASE_DELTA"/>
    <property type="match status" value="1"/>
</dbReference>
<dbReference type="GO" id="GO:0045259">
    <property type="term" value="C:proton-transporting ATP synthase complex"/>
    <property type="evidence" value="ECO:0007669"/>
    <property type="project" value="UniProtKB-KW"/>
</dbReference>
<keyword evidence="5 8" id="KW-0472">Membrane</keyword>
<reference evidence="9" key="1">
    <citation type="journal article" date="2014" name="Int. J. Syst. Evol. Microbiol.">
        <title>Complete genome sequence of Corynebacterium casei LMG S-19264T (=DSM 44701T), isolated from a smear-ripened cheese.</title>
        <authorList>
            <consortium name="US DOE Joint Genome Institute (JGI-PGF)"/>
            <person name="Walter F."/>
            <person name="Albersmeier A."/>
            <person name="Kalinowski J."/>
            <person name="Ruckert C."/>
        </authorList>
    </citation>
    <scope>NUCLEOTIDE SEQUENCE</scope>
    <source>
        <strain evidence="9">NBRC 112290</strain>
    </source>
</reference>
<evidence type="ECO:0000256" key="2">
    <source>
        <dbReference type="ARBA" id="ARBA00022448"/>
    </source>
</evidence>
<comment type="function">
    <text evidence="8">F(1)F(0) ATP synthase produces ATP from ADP in the presence of a proton or sodium gradient. F-type ATPases consist of two structural domains, F(1) containing the extramembraneous catalytic core and F(0) containing the membrane proton channel, linked together by a central stalk and a peripheral stalk. During catalysis, ATP synthesis in the catalytic domain of F(1) is coupled via a rotary mechanism of the central stalk subunits to proton translocation.</text>
</comment>
<comment type="similarity">
    <text evidence="8">Belongs to the ATPase delta chain family.</text>
</comment>
<protein>
    <recommendedName>
        <fullName evidence="8">ATP synthase subunit delta</fullName>
    </recommendedName>
    <alternativeName>
        <fullName evidence="8">ATP synthase F(1) sector subunit delta</fullName>
    </alternativeName>
    <alternativeName>
        <fullName evidence="8">F-type ATPase subunit delta</fullName>
        <shortName evidence="8">F-ATPase subunit delta</shortName>
    </alternativeName>
</protein>
<comment type="function">
    <text evidence="8">This protein is part of the stalk that links CF(0) to CF(1). It either transmits conformational changes from CF(0) to CF(1) or is implicated in proton conduction.</text>
</comment>
<keyword evidence="10" id="KW-1185">Reference proteome</keyword>